<dbReference type="InterPro" id="IPR016186">
    <property type="entry name" value="C-type_lectin-like/link_sf"/>
</dbReference>
<evidence type="ECO:0000313" key="5">
    <source>
        <dbReference type="WBParaSite" id="PgR010_g147_t01"/>
    </source>
</evidence>
<dbReference type="SMART" id="SM00327">
    <property type="entry name" value="VWA"/>
    <property type="match status" value="2"/>
</dbReference>
<evidence type="ECO:0000256" key="1">
    <source>
        <dbReference type="SAM" id="SignalP"/>
    </source>
</evidence>
<dbReference type="InterPro" id="IPR036465">
    <property type="entry name" value="vWFA_dom_sf"/>
</dbReference>
<dbReference type="AlphaFoldDB" id="A0A915AKF4"/>
<dbReference type="SMART" id="SM00034">
    <property type="entry name" value="CLECT"/>
    <property type="match status" value="1"/>
</dbReference>
<feature type="domain" description="VWFA" evidence="3">
    <location>
        <begin position="246"/>
        <end position="403"/>
    </location>
</feature>
<organism evidence="4 5">
    <name type="scientific">Parascaris univalens</name>
    <name type="common">Nematode worm</name>
    <dbReference type="NCBI Taxonomy" id="6257"/>
    <lineage>
        <taxon>Eukaryota</taxon>
        <taxon>Metazoa</taxon>
        <taxon>Ecdysozoa</taxon>
        <taxon>Nematoda</taxon>
        <taxon>Chromadorea</taxon>
        <taxon>Rhabditida</taxon>
        <taxon>Spirurina</taxon>
        <taxon>Ascaridomorpha</taxon>
        <taxon>Ascaridoidea</taxon>
        <taxon>Ascarididae</taxon>
        <taxon>Parascaris</taxon>
    </lineage>
</organism>
<evidence type="ECO:0000259" key="2">
    <source>
        <dbReference type="PROSITE" id="PS50041"/>
    </source>
</evidence>
<dbReference type="Pfam" id="PF00059">
    <property type="entry name" value="Lectin_C"/>
    <property type="match status" value="1"/>
</dbReference>
<name>A0A915AKF4_PARUN</name>
<dbReference type="WBParaSite" id="PgR010_g147_t01">
    <property type="protein sequence ID" value="PgR010_g147_t01"/>
    <property type="gene ID" value="PgR010_g147"/>
</dbReference>
<dbReference type="PANTHER" id="PTHR31024">
    <property type="entry name" value="C-TYPE LECTIN"/>
    <property type="match status" value="1"/>
</dbReference>
<dbReference type="PRINTS" id="PR00453">
    <property type="entry name" value="VWFADOMAIN"/>
</dbReference>
<dbReference type="InterPro" id="IPR016187">
    <property type="entry name" value="CTDL_fold"/>
</dbReference>
<reference evidence="5" key="1">
    <citation type="submission" date="2022-11" db="UniProtKB">
        <authorList>
            <consortium name="WormBaseParasite"/>
        </authorList>
    </citation>
    <scope>IDENTIFICATION</scope>
</reference>
<accession>A0A915AKF4</accession>
<evidence type="ECO:0000259" key="3">
    <source>
        <dbReference type="PROSITE" id="PS50234"/>
    </source>
</evidence>
<dbReference type="SUPFAM" id="SSF53300">
    <property type="entry name" value="vWA-like"/>
    <property type="match status" value="2"/>
</dbReference>
<dbReference type="InterPro" id="IPR002035">
    <property type="entry name" value="VWF_A"/>
</dbReference>
<dbReference type="PROSITE" id="PS50234">
    <property type="entry name" value="VWFA"/>
    <property type="match status" value="2"/>
</dbReference>
<dbReference type="PROSITE" id="PS50041">
    <property type="entry name" value="C_TYPE_LECTIN_2"/>
    <property type="match status" value="1"/>
</dbReference>
<feature type="chain" id="PRO_5037656649" evidence="1">
    <location>
        <begin position="20"/>
        <end position="599"/>
    </location>
</feature>
<keyword evidence="4" id="KW-1185">Reference proteome</keyword>
<dbReference type="PANTHER" id="PTHR31024:SF3">
    <property type="entry name" value="C-TYPE LECTIN-RELATED"/>
    <property type="match status" value="1"/>
</dbReference>
<dbReference type="Gene3D" id="3.10.100.10">
    <property type="entry name" value="Mannose-Binding Protein A, subunit A"/>
    <property type="match status" value="1"/>
</dbReference>
<dbReference type="InterPro" id="IPR001304">
    <property type="entry name" value="C-type_lectin-like"/>
</dbReference>
<feature type="domain" description="VWFA" evidence="3">
    <location>
        <begin position="30"/>
        <end position="207"/>
    </location>
</feature>
<feature type="domain" description="C-type lectin" evidence="2">
    <location>
        <begin position="459"/>
        <end position="564"/>
    </location>
</feature>
<dbReference type="Pfam" id="PF00092">
    <property type="entry name" value="VWA"/>
    <property type="match status" value="2"/>
</dbReference>
<dbReference type="CDD" id="cd00037">
    <property type="entry name" value="CLECT"/>
    <property type="match status" value="1"/>
</dbReference>
<dbReference type="SUPFAM" id="SSF56436">
    <property type="entry name" value="C-type lectin-like"/>
    <property type="match status" value="1"/>
</dbReference>
<dbReference type="CDD" id="cd01450">
    <property type="entry name" value="vWFA_subfamily_ECM"/>
    <property type="match status" value="2"/>
</dbReference>
<feature type="signal peptide" evidence="1">
    <location>
        <begin position="1"/>
        <end position="19"/>
    </location>
</feature>
<dbReference type="Proteomes" id="UP000887569">
    <property type="component" value="Unplaced"/>
</dbReference>
<sequence length="599" mass="65890">MLSFLHLVTLCALFAALKATQPECIVGAVDLAFVIDGSQSVGSTNFKTVLDAVVQATRLTNIGPLEEDSRVAMVIFDETAHVEFGLMNTTNADVEAAILRSKYTNINGVNIAAGMDAAVRKIFNRAYPPNRTAPKLLIIITSNSDQSDVRAANSLVREVNAIPAAIGITKGNGIGAKMEQLEIAAGDRDRVAMTTDYSSLKDILQKLFCKIGPSRPIPPSVTVKPDSVPAKTARGCDCDYSRTWMDLIFVFDSSLAINKYDFYAVRNFVASFVKKIPVSQKEGAYSRVGIINVADSAHVIGDLHAYADSTTAYNALRNLPHLGKPSMNLKEGLVAAQNMIASATDRPNVRKVVVVFTTKDELCSYQQKTMKKQEVELTALDDNPCAVASRITESGNILLTVGIKFDGALYFPQLNLGSQCFKLNFDENFSYNFLNAMCKANCYCLSPYVQYKRDEACVEYGECLYTHGVSMNYEAAKDTCSDYQGTLVDVFSADKEAFITEIQTPHHVSGSWLALEAINGVYQWNGENITRSDYTNWGPSQPQMANGDCVAFEPKRGWISKSCDDIFETSYFVCQKKSCDSLHYCDFKTFKALKAKIRS</sequence>
<evidence type="ECO:0000313" key="4">
    <source>
        <dbReference type="Proteomes" id="UP000887569"/>
    </source>
</evidence>
<protein>
    <submittedName>
        <fullName evidence="5">Uncharacterized protein</fullName>
    </submittedName>
</protein>
<proteinExistence type="predicted"/>
<keyword evidence="1" id="KW-0732">Signal</keyword>
<dbReference type="Gene3D" id="3.40.50.410">
    <property type="entry name" value="von Willebrand factor, type A domain"/>
    <property type="match status" value="2"/>
</dbReference>